<sequence length="105" mass="12223">MYMLIMLLELASSRTKYCSGLHNGDAVRWLCKTANKRQDRITIWVLTIRRVVINWFSSVARKRDKNVQGSESPSIFLSIFFIEFEIFESNISCNLMLNQSLNSNL</sequence>
<dbReference type="AlphaFoldDB" id="A0A396HE68"/>
<gene>
    <name evidence="1" type="ORF">MtrunA17_Chr7g0276191</name>
</gene>
<dbReference type="Proteomes" id="UP000265566">
    <property type="component" value="Chromosome 7"/>
</dbReference>
<dbReference type="EMBL" id="PSQE01000007">
    <property type="protein sequence ID" value="RHN49595.1"/>
    <property type="molecule type" value="Genomic_DNA"/>
</dbReference>
<name>A0A396HE68_MEDTR</name>
<evidence type="ECO:0000313" key="2">
    <source>
        <dbReference type="Proteomes" id="UP000265566"/>
    </source>
</evidence>
<proteinExistence type="predicted"/>
<evidence type="ECO:0000313" key="1">
    <source>
        <dbReference type="EMBL" id="RHN49595.1"/>
    </source>
</evidence>
<accession>A0A396HE68</accession>
<dbReference type="Gramene" id="rna44442">
    <property type="protein sequence ID" value="RHN49595.1"/>
    <property type="gene ID" value="gene44442"/>
</dbReference>
<organism evidence="1 2">
    <name type="scientific">Medicago truncatula</name>
    <name type="common">Barrel medic</name>
    <name type="synonym">Medicago tribuloides</name>
    <dbReference type="NCBI Taxonomy" id="3880"/>
    <lineage>
        <taxon>Eukaryota</taxon>
        <taxon>Viridiplantae</taxon>
        <taxon>Streptophyta</taxon>
        <taxon>Embryophyta</taxon>
        <taxon>Tracheophyta</taxon>
        <taxon>Spermatophyta</taxon>
        <taxon>Magnoliopsida</taxon>
        <taxon>eudicotyledons</taxon>
        <taxon>Gunneridae</taxon>
        <taxon>Pentapetalae</taxon>
        <taxon>rosids</taxon>
        <taxon>fabids</taxon>
        <taxon>Fabales</taxon>
        <taxon>Fabaceae</taxon>
        <taxon>Papilionoideae</taxon>
        <taxon>50 kb inversion clade</taxon>
        <taxon>NPAAA clade</taxon>
        <taxon>Hologalegina</taxon>
        <taxon>IRL clade</taxon>
        <taxon>Trifolieae</taxon>
        <taxon>Medicago</taxon>
    </lineage>
</organism>
<comment type="caution">
    <text evidence="1">The sequence shown here is derived from an EMBL/GenBank/DDBJ whole genome shotgun (WGS) entry which is preliminary data.</text>
</comment>
<reference evidence="2" key="1">
    <citation type="journal article" date="2018" name="Nat. Plants">
        <title>Whole-genome landscape of Medicago truncatula symbiotic genes.</title>
        <authorList>
            <person name="Pecrix Y."/>
            <person name="Staton S.E."/>
            <person name="Sallet E."/>
            <person name="Lelandais-Briere C."/>
            <person name="Moreau S."/>
            <person name="Carrere S."/>
            <person name="Blein T."/>
            <person name="Jardinaud M.F."/>
            <person name="Latrasse D."/>
            <person name="Zouine M."/>
            <person name="Zahm M."/>
            <person name="Kreplak J."/>
            <person name="Mayjonade B."/>
            <person name="Satge C."/>
            <person name="Perez M."/>
            <person name="Cauet S."/>
            <person name="Marande W."/>
            <person name="Chantry-Darmon C."/>
            <person name="Lopez-Roques C."/>
            <person name="Bouchez O."/>
            <person name="Berard A."/>
            <person name="Debelle F."/>
            <person name="Munos S."/>
            <person name="Bendahmane A."/>
            <person name="Berges H."/>
            <person name="Niebel A."/>
            <person name="Buitink J."/>
            <person name="Frugier F."/>
            <person name="Benhamed M."/>
            <person name="Crespi M."/>
            <person name="Gouzy J."/>
            <person name="Gamas P."/>
        </authorList>
    </citation>
    <scope>NUCLEOTIDE SEQUENCE [LARGE SCALE GENOMIC DNA]</scope>
    <source>
        <strain evidence="2">cv. Jemalong A17</strain>
    </source>
</reference>
<protein>
    <submittedName>
        <fullName evidence="1">Uncharacterized protein</fullName>
    </submittedName>
</protein>